<evidence type="ECO:0000313" key="2">
    <source>
        <dbReference type="Proteomes" id="UP001473302"/>
    </source>
</evidence>
<comment type="caution">
    <text evidence="1">The sequence shown here is derived from an EMBL/GenBank/DDBJ whole genome shotgun (WGS) entry which is preliminary data.</text>
</comment>
<evidence type="ECO:0000313" key="1">
    <source>
        <dbReference type="EMBL" id="GAA5813720.1"/>
    </source>
</evidence>
<organism evidence="1 2">
    <name type="scientific">Mucor flavus</name>
    <dbReference type="NCBI Taxonomy" id="439312"/>
    <lineage>
        <taxon>Eukaryota</taxon>
        <taxon>Fungi</taxon>
        <taxon>Fungi incertae sedis</taxon>
        <taxon>Mucoromycota</taxon>
        <taxon>Mucoromycotina</taxon>
        <taxon>Mucoromycetes</taxon>
        <taxon>Mucorales</taxon>
        <taxon>Mucorineae</taxon>
        <taxon>Mucoraceae</taxon>
        <taxon>Mucor</taxon>
    </lineage>
</organism>
<gene>
    <name evidence="1" type="ORF">MFLAVUS_007207</name>
</gene>
<proteinExistence type="predicted"/>
<dbReference type="Proteomes" id="UP001473302">
    <property type="component" value="Unassembled WGS sequence"/>
</dbReference>
<accession>A0ABP9Z3N9</accession>
<reference evidence="1 2" key="1">
    <citation type="submission" date="2024-04" db="EMBL/GenBank/DDBJ databases">
        <title>genome sequences of Mucor flavus KT1a and Helicostylum pulchrum KT1b strains isolated from the surface of a dry-aged beef.</title>
        <authorList>
            <person name="Toyotome T."/>
            <person name="Hosono M."/>
            <person name="Torimaru M."/>
            <person name="Fukuda K."/>
            <person name="Mikami N."/>
        </authorList>
    </citation>
    <scope>NUCLEOTIDE SEQUENCE [LARGE SCALE GENOMIC DNA]</scope>
    <source>
        <strain evidence="1 2">KT1a</strain>
    </source>
</reference>
<sequence>MKTTFDNNFHFGMPGLASLLGAKDAVIHSLKWSCYTLWQNAIKDGDLLQAPMKYNIIYSLLAILSSLSVVICQEDFYTCKRVCEEEFLEKLDDLLYIDRRGPADFKAILPYWKECQYRCHRCYLVDSIKRMDDLQSMFDNEQYHDSTGARTIGRCFYAIKHDLKWTCYNPWLFAIRDNDSTSKF</sequence>
<protein>
    <submittedName>
        <fullName evidence="1">Uncharacterized protein</fullName>
    </submittedName>
</protein>
<name>A0ABP9Z3N9_9FUNG</name>
<keyword evidence="2" id="KW-1185">Reference proteome</keyword>
<dbReference type="EMBL" id="BAABUK010000018">
    <property type="protein sequence ID" value="GAA5813720.1"/>
    <property type="molecule type" value="Genomic_DNA"/>
</dbReference>